<evidence type="ECO:0000313" key="1">
    <source>
        <dbReference type="EMBL" id="RHH82904.1"/>
    </source>
</evidence>
<dbReference type="AlphaFoldDB" id="A0A414Y9T1"/>
<gene>
    <name evidence="1" type="ORF">DW192_07490</name>
</gene>
<dbReference type="Proteomes" id="UP000284548">
    <property type="component" value="Unassembled WGS sequence"/>
</dbReference>
<comment type="caution">
    <text evidence="1">The sequence shown here is derived from an EMBL/GenBank/DDBJ whole genome shotgun (WGS) entry which is preliminary data.</text>
</comment>
<evidence type="ECO:0000313" key="2">
    <source>
        <dbReference type="Proteomes" id="UP000284548"/>
    </source>
</evidence>
<name>A0A414Y9T1_9BACT</name>
<dbReference type="SUPFAM" id="SSF56059">
    <property type="entry name" value="Glutathione synthetase ATP-binding domain-like"/>
    <property type="match status" value="1"/>
</dbReference>
<sequence length="402" mass="45633">MGIFFPILRFSLYLCTMKLHIFNPEHDLALAANLKQFTAPHAGRQLRSDLAFIPALWAEEGDLVLVDDIDFAKNRVRHFGAELNSKVEFITKPQLKHLLKTEFLDSVHPWGWNLSLKGELERLGIPEIMLPTDAVLNKVREVSSRQWAALHLQRGVEYVAETARVKELILQHGKAVVKAPWSSSGRGVKYVSAEDFRTAGDYPTFERWVANMIYHQGGVTVEPLYNKVRDFAMEFEMKDGKALYRGLSLFDTIKNAYSGNVLCSEAEKVEMMKPLISEAQLAGIRQRIIEVMEPALKDIYSGPFGVDMMICTKGEKDEFCEAVLNQEGEDVNRTGLGVVPCIEINLRRTMGHVAIDLYEHLVANSSDEMKTNRTNIMRVEYDGNRYHLRIKPGRPSEEAPLH</sequence>
<accession>A0A414Y9T1</accession>
<protein>
    <recommendedName>
        <fullName evidence="3">ATP-grasp domain-containing protein</fullName>
    </recommendedName>
</protein>
<reference evidence="1 2" key="1">
    <citation type="submission" date="2018-08" db="EMBL/GenBank/DDBJ databases">
        <title>A genome reference for cultivated species of the human gut microbiota.</title>
        <authorList>
            <person name="Zou Y."/>
            <person name="Xue W."/>
            <person name="Luo G."/>
        </authorList>
    </citation>
    <scope>NUCLEOTIDE SEQUENCE [LARGE SCALE GENOMIC DNA]</scope>
    <source>
        <strain evidence="1 2">AM16-54</strain>
    </source>
</reference>
<evidence type="ECO:0008006" key="3">
    <source>
        <dbReference type="Google" id="ProtNLM"/>
    </source>
</evidence>
<proteinExistence type="predicted"/>
<organism evidence="1 2">
    <name type="scientific">Segatella copri</name>
    <dbReference type="NCBI Taxonomy" id="165179"/>
    <lineage>
        <taxon>Bacteria</taxon>
        <taxon>Pseudomonadati</taxon>
        <taxon>Bacteroidota</taxon>
        <taxon>Bacteroidia</taxon>
        <taxon>Bacteroidales</taxon>
        <taxon>Prevotellaceae</taxon>
        <taxon>Segatella</taxon>
    </lineage>
</organism>
<dbReference type="EMBL" id="QRKB01000015">
    <property type="protein sequence ID" value="RHH82904.1"/>
    <property type="molecule type" value="Genomic_DNA"/>
</dbReference>